<dbReference type="PANTHER" id="PTHR22951:SF70">
    <property type="entry name" value="OS11G0244600 PROTEIN"/>
    <property type="match status" value="1"/>
</dbReference>
<keyword evidence="9" id="KW-1185">Reference proteome</keyword>
<comment type="subcellular location">
    <subcellularLocation>
        <location evidence="1">Cytoplasmic vesicle</location>
        <location evidence="1">Clathrin-coated vesicle</location>
    </subcellularLocation>
    <subcellularLocation>
        <location evidence="2">Golgi apparatus</location>
    </subcellularLocation>
</comment>
<reference evidence="6 9" key="3">
    <citation type="submission" date="2022-12" db="EMBL/GenBank/DDBJ databases">
        <title>Chromosome-scale assembly of the Ensete ventricosum genome.</title>
        <authorList>
            <person name="Dussert Y."/>
            <person name="Stocks J."/>
            <person name="Wendawek A."/>
            <person name="Woldeyes F."/>
            <person name="Nichols R.A."/>
            <person name="Borrell J.S."/>
        </authorList>
    </citation>
    <scope>NUCLEOTIDE SEQUENCE [LARGE SCALE GENOMIC DNA]</scope>
    <source>
        <strain evidence="9">cv. Maze</strain>
        <strain evidence="6">MazeRef_0001</strain>
        <tissue evidence="6">Seeds</tissue>
    </source>
</reference>
<dbReference type="InterPro" id="IPR011417">
    <property type="entry name" value="ANTH_dom"/>
</dbReference>
<dbReference type="PROSITE" id="PS50942">
    <property type="entry name" value="ENTH"/>
    <property type="match status" value="1"/>
</dbReference>
<sequence>MKVKSKLLAALSSLVDHAVAPRAAMADRSILTEIEAAIARCTDKHDVPVNEECVHEILFRVSNAPGSITFLSRRISSRLDATRDSTVAMKTLVLLHRLLRGGDRYFEQDLQNMWSCGELRMDLSWCSADKGHLHSFLLSYSLFLQERLGWIINQAGLLEPIRSPQSLFRSHKEEAAEWLLYRLSKSQILLDRTMDCLPSNPSFSSQVMQSAFNIILRESFRVYDGFSDGMELVVSSYSELDKPPKSLALDVLNKALTQTPSLHDFYENCKRSVCWKSLDYPHVRIITAAEVSSVEQKLPAGYHCPPSTSSGDKEATEMMTKQKHRQDAAVKEAEFGSHDATNVLFSRKFETTISTVWVEFDEEDSQNSSFSLGGVDDCFTGASDDVLTEVDGSWQGKREATR</sequence>
<dbReference type="InterPro" id="IPR008942">
    <property type="entry name" value="ENTH_VHS"/>
</dbReference>
<dbReference type="GO" id="GO:0006900">
    <property type="term" value="P:vesicle budding from membrane"/>
    <property type="evidence" value="ECO:0007669"/>
    <property type="project" value="TreeGrafter"/>
</dbReference>
<gene>
    <name evidence="7" type="ORF">B296_00002438</name>
    <name evidence="6" type="ORF">OPV22_020721</name>
</gene>
<protein>
    <recommendedName>
        <fullName evidence="5">ENTH domain-containing protein</fullName>
    </recommendedName>
</protein>
<dbReference type="GO" id="GO:0048268">
    <property type="term" value="P:clathrin coat assembly"/>
    <property type="evidence" value="ECO:0007669"/>
    <property type="project" value="InterPro"/>
</dbReference>
<evidence type="ECO:0000313" key="8">
    <source>
        <dbReference type="Proteomes" id="UP000287651"/>
    </source>
</evidence>
<evidence type="ECO:0000313" key="9">
    <source>
        <dbReference type="Proteomes" id="UP001222027"/>
    </source>
</evidence>
<dbReference type="EMBL" id="AMZH03000935">
    <property type="protein sequence ID" value="RRT81328.1"/>
    <property type="molecule type" value="Genomic_DNA"/>
</dbReference>
<dbReference type="Gene3D" id="1.25.40.90">
    <property type="match status" value="1"/>
</dbReference>
<dbReference type="PANTHER" id="PTHR22951">
    <property type="entry name" value="CLATHRIN ASSEMBLY PROTEIN"/>
    <property type="match status" value="1"/>
</dbReference>
<dbReference type="Proteomes" id="UP001222027">
    <property type="component" value="Unassembled WGS sequence"/>
</dbReference>
<reference evidence="7" key="2">
    <citation type="submission" date="2018-09" db="EMBL/GenBank/DDBJ databases">
        <authorList>
            <person name="Harrison J."/>
            <person name="Moore K.A."/>
            <person name="Paszkiewicz K."/>
            <person name="Jones T."/>
            <person name="Grant M."/>
            <person name="Ambacheew D."/>
            <person name="Muzemil S."/>
            <person name="Studholme D."/>
        </authorList>
    </citation>
    <scope>NUCLEOTIDE SEQUENCE</scope>
</reference>
<dbReference type="SUPFAM" id="SSF89009">
    <property type="entry name" value="GAT-like domain"/>
    <property type="match status" value="1"/>
</dbReference>
<evidence type="ECO:0000259" key="5">
    <source>
        <dbReference type="PROSITE" id="PS50942"/>
    </source>
</evidence>
<dbReference type="InterPro" id="IPR045192">
    <property type="entry name" value="AP180-like"/>
</dbReference>
<evidence type="ECO:0000256" key="1">
    <source>
        <dbReference type="ARBA" id="ARBA00004132"/>
    </source>
</evidence>
<evidence type="ECO:0000256" key="3">
    <source>
        <dbReference type="ARBA" id="ARBA00023034"/>
    </source>
</evidence>
<dbReference type="GO" id="GO:0005546">
    <property type="term" value="F:phosphatidylinositol-4,5-bisphosphate binding"/>
    <property type="evidence" value="ECO:0007669"/>
    <property type="project" value="TreeGrafter"/>
</dbReference>
<dbReference type="SMART" id="SM00273">
    <property type="entry name" value="ENTH"/>
    <property type="match status" value="1"/>
</dbReference>
<dbReference type="OrthoDB" id="1932749at2759"/>
<dbReference type="Pfam" id="PF07651">
    <property type="entry name" value="ANTH"/>
    <property type="match status" value="1"/>
</dbReference>
<dbReference type="AlphaFoldDB" id="A0A427AYI8"/>
<dbReference type="InterPro" id="IPR014712">
    <property type="entry name" value="ANTH_dom_sf"/>
</dbReference>
<dbReference type="Gene3D" id="1.20.58.150">
    <property type="entry name" value="ANTH domain"/>
    <property type="match status" value="1"/>
</dbReference>
<dbReference type="Proteomes" id="UP000287651">
    <property type="component" value="Unassembled WGS sequence"/>
</dbReference>
<dbReference type="GO" id="GO:0005905">
    <property type="term" value="C:clathrin-coated pit"/>
    <property type="evidence" value="ECO:0007669"/>
    <property type="project" value="TreeGrafter"/>
</dbReference>
<dbReference type="GO" id="GO:0072583">
    <property type="term" value="P:clathrin-dependent endocytosis"/>
    <property type="evidence" value="ECO:0007669"/>
    <property type="project" value="InterPro"/>
</dbReference>
<dbReference type="GO" id="GO:0032050">
    <property type="term" value="F:clathrin heavy chain binding"/>
    <property type="evidence" value="ECO:0007669"/>
    <property type="project" value="TreeGrafter"/>
</dbReference>
<dbReference type="EMBL" id="JAQQAF010000006">
    <property type="protein sequence ID" value="KAJ8476994.1"/>
    <property type="molecule type" value="Genomic_DNA"/>
</dbReference>
<dbReference type="SUPFAM" id="SSF48464">
    <property type="entry name" value="ENTH/VHS domain"/>
    <property type="match status" value="1"/>
</dbReference>
<dbReference type="GO" id="GO:0005545">
    <property type="term" value="F:1-phosphatidylinositol binding"/>
    <property type="evidence" value="ECO:0007669"/>
    <property type="project" value="InterPro"/>
</dbReference>
<dbReference type="InterPro" id="IPR013809">
    <property type="entry name" value="ENTH"/>
</dbReference>
<evidence type="ECO:0000256" key="2">
    <source>
        <dbReference type="ARBA" id="ARBA00004555"/>
    </source>
</evidence>
<dbReference type="GO" id="GO:0030136">
    <property type="term" value="C:clathrin-coated vesicle"/>
    <property type="evidence" value="ECO:0007669"/>
    <property type="project" value="UniProtKB-SubCell"/>
</dbReference>
<proteinExistence type="predicted"/>
<keyword evidence="4" id="KW-0968">Cytoplasmic vesicle</keyword>
<evidence type="ECO:0000313" key="7">
    <source>
        <dbReference type="EMBL" id="RRT81328.1"/>
    </source>
</evidence>
<reference evidence="7 8" key="1">
    <citation type="journal article" date="2014" name="Agronomy (Basel)">
        <title>A Draft Genome Sequence for Ensete ventricosum, the Drought-Tolerant Tree Against Hunger.</title>
        <authorList>
            <person name="Harrison J."/>
            <person name="Moore K.A."/>
            <person name="Paszkiewicz K."/>
            <person name="Jones T."/>
            <person name="Grant M."/>
            <person name="Ambacheew D."/>
            <person name="Muzemil S."/>
            <person name="Studholme D.J."/>
        </authorList>
    </citation>
    <scope>NUCLEOTIDE SEQUENCE [LARGE SCALE GENOMIC DNA]</scope>
</reference>
<dbReference type="GO" id="GO:0000149">
    <property type="term" value="F:SNARE binding"/>
    <property type="evidence" value="ECO:0007669"/>
    <property type="project" value="TreeGrafter"/>
</dbReference>
<evidence type="ECO:0000256" key="4">
    <source>
        <dbReference type="ARBA" id="ARBA00023329"/>
    </source>
</evidence>
<evidence type="ECO:0000313" key="6">
    <source>
        <dbReference type="EMBL" id="KAJ8476994.1"/>
    </source>
</evidence>
<dbReference type="GO" id="GO:0005794">
    <property type="term" value="C:Golgi apparatus"/>
    <property type="evidence" value="ECO:0007669"/>
    <property type="project" value="UniProtKB-SubCell"/>
</dbReference>
<feature type="domain" description="ENTH" evidence="5">
    <location>
        <begin position="26"/>
        <end position="158"/>
    </location>
</feature>
<organism evidence="7 8">
    <name type="scientific">Ensete ventricosum</name>
    <name type="common">Abyssinian banana</name>
    <name type="synonym">Musa ensete</name>
    <dbReference type="NCBI Taxonomy" id="4639"/>
    <lineage>
        <taxon>Eukaryota</taxon>
        <taxon>Viridiplantae</taxon>
        <taxon>Streptophyta</taxon>
        <taxon>Embryophyta</taxon>
        <taxon>Tracheophyta</taxon>
        <taxon>Spermatophyta</taxon>
        <taxon>Magnoliopsida</taxon>
        <taxon>Liliopsida</taxon>
        <taxon>Zingiberales</taxon>
        <taxon>Musaceae</taxon>
        <taxon>Ensete</taxon>
    </lineage>
</organism>
<accession>A0A427AYI8</accession>
<keyword evidence="3" id="KW-0333">Golgi apparatus</keyword>
<comment type="caution">
    <text evidence="7">The sequence shown here is derived from an EMBL/GenBank/DDBJ whole genome shotgun (WGS) entry which is preliminary data.</text>
</comment>
<name>A0A427AYI8_ENSVE</name>